<protein>
    <submittedName>
        <fullName evidence="3">Uncharacterized protein</fullName>
    </submittedName>
</protein>
<keyword evidence="5" id="KW-1185">Reference proteome</keyword>
<dbReference type="Proteomes" id="UP000671828">
    <property type="component" value="Chromosome"/>
</dbReference>
<sequence>MATRPRDRSARSPAPALAPAAPGRALPEGSADPSVDRGGGWSPGGRTPPGAVDPEHSPYGDSEQLRGNALG</sequence>
<feature type="region of interest" description="Disordered" evidence="1">
    <location>
        <begin position="1"/>
        <end position="71"/>
    </location>
</feature>
<dbReference type="AlphaFoldDB" id="A0A8T8HRI3"/>
<evidence type="ECO:0000313" key="3">
    <source>
        <dbReference type="EMBL" id="QTR01168.1"/>
    </source>
</evidence>
<feature type="compositionally biased region" description="Basic and acidic residues" evidence="1">
    <location>
        <begin position="1"/>
        <end position="10"/>
    </location>
</feature>
<evidence type="ECO:0000313" key="4">
    <source>
        <dbReference type="Proteomes" id="UP000671828"/>
    </source>
</evidence>
<organism evidence="3 4">
    <name type="scientific">Saccharothrix algeriensis</name>
    <dbReference type="NCBI Taxonomy" id="173560"/>
    <lineage>
        <taxon>Bacteria</taxon>
        <taxon>Bacillati</taxon>
        <taxon>Actinomycetota</taxon>
        <taxon>Actinomycetes</taxon>
        <taxon>Pseudonocardiales</taxon>
        <taxon>Pseudonocardiaceae</taxon>
        <taxon>Saccharothrix</taxon>
    </lineage>
</organism>
<evidence type="ECO:0000313" key="2">
    <source>
        <dbReference type="EMBL" id="MBM7812415.1"/>
    </source>
</evidence>
<dbReference type="Proteomes" id="UP001195724">
    <property type="component" value="Unassembled WGS sequence"/>
</dbReference>
<dbReference type="EMBL" id="JAFBCL010000001">
    <property type="protein sequence ID" value="MBM7812415.1"/>
    <property type="molecule type" value="Genomic_DNA"/>
</dbReference>
<reference evidence="2 5" key="1">
    <citation type="submission" date="2021-01" db="EMBL/GenBank/DDBJ databases">
        <title>Sequencing the genomes of 1000 actinobacteria strains.</title>
        <authorList>
            <person name="Klenk H.-P."/>
        </authorList>
    </citation>
    <scope>NUCLEOTIDE SEQUENCE [LARGE SCALE GENOMIC DNA]</scope>
    <source>
        <strain evidence="2 5">DSM 44581</strain>
    </source>
</reference>
<evidence type="ECO:0000256" key="1">
    <source>
        <dbReference type="SAM" id="MobiDB-lite"/>
    </source>
</evidence>
<dbReference type="EMBL" id="CP072788">
    <property type="protein sequence ID" value="QTR01168.1"/>
    <property type="molecule type" value="Genomic_DNA"/>
</dbReference>
<proteinExistence type="predicted"/>
<gene>
    <name evidence="3" type="ORF">J7S33_16880</name>
    <name evidence="2" type="ORF">JOE68_003280</name>
</gene>
<evidence type="ECO:0000313" key="5">
    <source>
        <dbReference type="Proteomes" id="UP001195724"/>
    </source>
</evidence>
<accession>A0A8T8HRI3</accession>
<reference evidence="3" key="2">
    <citation type="submission" date="2021-04" db="EMBL/GenBank/DDBJ databases">
        <title>Saccharothrix algeriensis WGS.</title>
        <authorList>
            <person name="Stuskova K."/>
            <person name="Hakalova E."/>
            <person name="Tebbal A.B."/>
            <person name="Eichmeier A."/>
        </authorList>
    </citation>
    <scope>NUCLEOTIDE SEQUENCE</scope>
    <source>
        <strain evidence="3">NRRL B-24137</strain>
    </source>
</reference>
<name>A0A8T8HRI3_9PSEU</name>
<dbReference type="RefSeq" id="WP_204843190.1">
    <property type="nucleotide sequence ID" value="NZ_JAFBCL010000001.1"/>
</dbReference>
<feature type="compositionally biased region" description="Low complexity" evidence="1">
    <location>
        <begin position="11"/>
        <end position="27"/>
    </location>
</feature>